<evidence type="ECO:0000313" key="1">
    <source>
        <dbReference type="EMBL" id="KKN13140.1"/>
    </source>
</evidence>
<protein>
    <submittedName>
        <fullName evidence="1">Uncharacterized protein</fullName>
    </submittedName>
</protein>
<organism evidence="1">
    <name type="scientific">marine sediment metagenome</name>
    <dbReference type="NCBI Taxonomy" id="412755"/>
    <lineage>
        <taxon>unclassified sequences</taxon>
        <taxon>metagenomes</taxon>
        <taxon>ecological metagenomes</taxon>
    </lineage>
</organism>
<dbReference type="EMBL" id="LAZR01003954">
    <property type="protein sequence ID" value="KKN13140.1"/>
    <property type="molecule type" value="Genomic_DNA"/>
</dbReference>
<accession>A0A0F9N0S6</accession>
<reference evidence="1" key="1">
    <citation type="journal article" date="2015" name="Nature">
        <title>Complex archaea that bridge the gap between prokaryotes and eukaryotes.</title>
        <authorList>
            <person name="Spang A."/>
            <person name="Saw J.H."/>
            <person name="Jorgensen S.L."/>
            <person name="Zaremba-Niedzwiedzka K."/>
            <person name="Martijn J."/>
            <person name="Lind A.E."/>
            <person name="van Eijk R."/>
            <person name="Schleper C."/>
            <person name="Guy L."/>
            <person name="Ettema T.J."/>
        </authorList>
    </citation>
    <scope>NUCLEOTIDE SEQUENCE</scope>
</reference>
<sequence length="87" mass="9783">MKTAIYIEDGVTQLVITPETEFEKNSLNTFDGKEMNCKLFTGSFYDCRGGWVCQNSYYAGNMFGTLGGTSKDDSSLIITLRERETNE</sequence>
<comment type="caution">
    <text evidence="1">The sequence shown here is derived from an EMBL/GenBank/DDBJ whole genome shotgun (WGS) entry which is preliminary data.</text>
</comment>
<dbReference type="AlphaFoldDB" id="A0A0F9N0S6"/>
<proteinExistence type="predicted"/>
<gene>
    <name evidence="1" type="ORF">LCGC14_1009390</name>
</gene>
<name>A0A0F9N0S6_9ZZZZ</name>